<proteinExistence type="predicted"/>
<feature type="compositionally biased region" description="Basic and acidic residues" evidence="1">
    <location>
        <begin position="24"/>
        <end position="33"/>
    </location>
</feature>
<feature type="region of interest" description="Disordered" evidence="1">
    <location>
        <begin position="1"/>
        <end position="33"/>
    </location>
</feature>
<dbReference type="Proteomes" id="UP000008370">
    <property type="component" value="Unassembled WGS sequence"/>
</dbReference>
<dbReference type="HOGENOM" id="CLU_1027149_0_0_1"/>
<dbReference type="AlphaFoldDB" id="K5UI43"/>
<dbReference type="KEGG" id="pco:PHACADRAFT_33586"/>
<accession>K5UI43</accession>
<dbReference type="GeneID" id="18919827"/>
<evidence type="ECO:0000256" key="1">
    <source>
        <dbReference type="SAM" id="MobiDB-lite"/>
    </source>
</evidence>
<gene>
    <name evidence="2" type="ORF">PHACADRAFT_33586</name>
</gene>
<sequence>MAGGAKSHRRLGSSRIVKKTTHVRSTDAKLHPEARGLRRAVTRTLGIEAQVKEQESAEKRVQALLTGVSRETIDLVRHSALDDDFVMHDIELPPMPTDAEKFGQEHEWVDEDMPVSGDFLDALKDISESRGMDRWKGRWYKQTRRWRLRRQQEEAAWGPMIEPLADRYLRCQYSRPNGATAAQPPSGDGWSDSNIPGIGAVSDANEDSGVPLLTAAFASRLAAAARLATTATPDAANLSTAVTSSATTFAAPTTTAPMTVAVPCLPAKPLR</sequence>
<keyword evidence="3" id="KW-1185">Reference proteome</keyword>
<reference evidence="2 3" key="1">
    <citation type="journal article" date="2012" name="BMC Genomics">
        <title>Comparative genomics of the white-rot fungi, Phanerochaete carnosa and P. chrysosporium, to elucidate the genetic basis of the distinct wood types they colonize.</title>
        <authorList>
            <person name="Suzuki H."/>
            <person name="MacDonald J."/>
            <person name="Syed K."/>
            <person name="Salamov A."/>
            <person name="Hori C."/>
            <person name="Aerts A."/>
            <person name="Henrissat B."/>
            <person name="Wiebenga A."/>
            <person name="vanKuyk P.A."/>
            <person name="Barry K."/>
            <person name="Lindquist E."/>
            <person name="LaButti K."/>
            <person name="Lapidus A."/>
            <person name="Lucas S."/>
            <person name="Coutinho P."/>
            <person name="Gong Y."/>
            <person name="Samejima M."/>
            <person name="Mahadevan R."/>
            <person name="Abou-Zaid M."/>
            <person name="de Vries R.P."/>
            <person name="Igarashi K."/>
            <person name="Yadav J.S."/>
            <person name="Grigoriev I.V."/>
            <person name="Master E.R."/>
        </authorList>
    </citation>
    <scope>NUCLEOTIDE SEQUENCE [LARGE SCALE GENOMIC DNA]</scope>
    <source>
        <strain evidence="2 3">HHB-10118-sp</strain>
    </source>
</reference>
<dbReference type="InParanoid" id="K5UI43"/>
<dbReference type="RefSeq" id="XP_007402257.1">
    <property type="nucleotide sequence ID" value="XM_007402195.1"/>
</dbReference>
<name>K5UI43_PHACS</name>
<protein>
    <submittedName>
        <fullName evidence="2">Uncharacterized protein</fullName>
    </submittedName>
</protein>
<feature type="compositionally biased region" description="Basic residues" evidence="1">
    <location>
        <begin position="1"/>
        <end position="22"/>
    </location>
</feature>
<organism evidence="2 3">
    <name type="scientific">Phanerochaete carnosa (strain HHB-10118-sp)</name>
    <name type="common">White-rot fungus</name>
    <name type="synonym">Peniophora carnosa</name>
    <dbReference type="NCBI Taxonomy" id="650164"/>
    <lineage>
        <taxon>Eukaryota</taxon>
        <taxon>Fungi</taxon>
        <taxon>Dikarya</taxon>
        <taxon>Basidiomycota</taxon>
        <taxon>Agaricomycotina</taxon>
        <taxon>Agaricomycetes</taxon>
        <taxon>Polyporales</taxon>
        <taxon>Phanerochaetaceae</taxon>
        <taxon>Phanerochaete</taxon>
    </lineage>
</organism>
<dbReference type="EMBL" id="JH930513">
    <property type="protein sequence ID" value="EKM49191.1"/>
    <property type="molecule type" value="Genomic_DNA"/>
</dbReference>
<feature type="region of interest" description="Disordered" evidence="1">
    <location>
        <begin position="176"/>
        <end position="202"/>
    </location>
</feature>
<evidence type="ECO:0000313" key="2">
    <source>
        <dbReference type="EMBL" id="EKM49191.1"/>
    </source>
</evidence>
<evidence type="ECO:0000313" key="3">
    <source>
        <dbReference type="Proteomes" id="UP000008370"/>
    </source>
</evidence>